<dbReference type="Gene3D" id="2.60.40.790">
    <property type="match status" value="1"/>
</dbReference>
<comment type="similarity">
    <text evidence="1">Belongs to the SGT1 family.</text>
</comment>
<dbReference type="InterPro" id="IPR008978">
    <property type="entry name" value="HSP20-like_chaperone"/>
</dbReference>
<accession>A0A9N8H1J1</accession>
<dbReference type="Pfam" id="PF04969">
    <property type="entry name" value="CS"/>
    <property type="match status" value="1"/>
</dbReference>
<dbReference type="SMART" id="SM00028">
    <property type="entry name" value="TPR"/>
    <property type="match status" value="3"/>
</dbReference>
<dbReference type="Pfam" id="PF05002">
    <property type="entry name" value="SGS"/>
    <property type="match status" value="1"/>
</dbReference>
<dbReference type="GO" id="GO:0051087">
    <property type="term" value="F:protein-folding chaperone binding"/>
    <property type="evidence" value="ECO:0007669"/>
    <property type="project" value="InterPro"/>
</dbReference>
<feature type="compositionally biased region" description="Basic and acidic residues" evidence="2">
    <location>
        <begin position="353"/>
        <end position="379"/>
    </location>
</feature>
<gene>
    <name evidence="5" type="ORF">SEMRO_4_G003520.1</name>
</gene>
<dbReference type="InterPro" id="IPR011990">
    <property type="entry name" value="TPR-like_helical_dom_sf"/>
</dbReference>
<dbReference type="PANTHER" id="PTHR45862">
    <property type="entry name" value="PROTEIN SGT1 HOMOLOG"/>
    <property type="match status" value="1"/>
</dbReference>
<evidence type="ECO:0000313" key="5">
    <source>
        <dbReference type="EMBL" id="CAB9496377.1"/>
    </source>
</evidence>
<reference evidence="5" key="1">
    <citation type="submission" date="2020-06" db="EMBL/GenBank/DDBJ databases">
        <authorList>
            <consortium name="Plant Systems Biology data submission"/>
        </authorList>
    </citation>
    <scope>NUCLEOTIDE SEQUENCE</scope>
    <source>
        <strain evidence="5">D6</strain>
    </source>
</reference>
<feature type="region of interest" description="Disordered" evidence="2">
    <location>
        <begin position="309"/>
        <end position="383"/>
    </location>
</feature>
<comment type="caution">
    <text evidence="5">The sequence shown here is derived from an EMBL/GenBank/DDBJ whole genome shotgun (WGS) entry which is preliminary data.</text>
</comment>
<dbReference type="PROSITE" id="PS51048">
    <property type="entry name" value="SGS"/>
    <property type="match status" value="1"/>
</dbReference>
<dbReference type="SUPFAM" id="SSF49764">
    <property type="entry name" value="HSP20-like chaperones"/>
    <property type="match status" value="1"/>
</dbReference>
<dbReference type="Proteomes" id="UP001153069">
    <property type="component" value="Unassembled WGS sequence"/>
</dbReference>
<feature type="compositionally biased region" description="Low complexity" evidence="2">
    <location>
        <begin position="176"/>
        <end position="187"/>
    </location>
</feature>
<feature type="region of interest" description="Disordered" evidence="2">
    <location>
        <begin position="148"/>
        <end position="216"/>
    </location>
</feature>
<dbReference type="InterPro" id="IPR019734">
    <property type="entry name" value="TPR_rpt"/>
</dbReference>
<name>A0A9N8H1J1_9STRA</name>
<dbReference type="InterPro" id="IPR044563">
    <property type="entry name" value="Sgt1-like"/>
</dbReference>
<evidence type="ECO:0000259" key="4">
    <source>
        <dbReference type="PROSITE" id="PS51203"/>
    </source>
</evidence>
<evidence type="ECO:0000313" key="6">
    <source>
        <dbReference type="Proteomes" id="UP001153069"/>
    </source>
</evidence>
<sequence>MKIEEVTEDKSPAELLSLGDACFVDEDFEASIDAYAAALSVVGDDDKTLQFRCLSHRSAAFYRLRRNNEALEDAREALELLSSSNNSIAALRAGESEMCHKRAGVAAMNMQDFTTAKTYFEQAQQLATLNRGDEKAYKSYLKQCDYNLKPREKPSMPMPSGKDLPSPPTETKPALKKQAVAAKPVAKAPEKPKPVISPPKPSSKAPPSNKKPVTGMPKYQYYQNDKFVKIELLEPNVQESDLEVRFEETHLTVKLTKNAVPYTVISGHLYNEVDVEGCKTIFKGEKVLIKLKKQNLNFEWQELLGKRTFKEPTPSTTAAAAGETKQDDNGVETSPPPPADSSDSSPRVRPYASHKDWDQIEKELTDQEKSEKPEGDEAMNKLFQQIYATADDETRRAMVKSYQTSGGTVLSTNWNEVKEKDYEKERTAPKGMEWKNWEGDKLPQSDD</sequence>
<evidence type="ECO:0000256" key="1">
    <source>
        <dbReference type="ARBA" id="ARBA00008509"/>
    </source>
</evidence>
<dbReference type="Gene3D" id="1.25.40.10">
    <property type="entry name" value="Tetratricopeptide repeat domain"/>
    <property type="match status" value="1"/>
</dbReference>
<dbReference type="InterPro" id="IPR007052">
    <property type="entry name" value="CS_dom"/>
</dbReference>
<proteinExistence type="inferred from homology"/>
<dbReference type="SUPFAM" id="SSF48452">
    <property type="entry name" value="TPR-like"/>
    <property type="match status" value="1"/>
</dbReference>
<organism evidence="5 6">
    <name type="scientific">Seminavis robusta</name>
    <dbReference type="NCBI Taxonomy" id="568900"/>
    <lineage>
        <taxon>Eukaryota</taxon>
        <taxon>Sar</taxon>
        <taxon>Stramenopiles</taxon>
        <taxon>Ochrophyta</taxon>
        <taxon>Bacillariophyta</taxon>
        <taxon>Bacillariophyceae</taxon>
        <taxon>Bacillariophycidae</taxon>
        <taxon>Naviculales</taxon>
        <taxon>Naviculaceae</taxon>
        <taxon>Seminavis</taxon>
    </lineage>
</organism>
<dbReference type="PROSITE" id="PS51203">
    <property type="entry name" value="CS"/>
    <property type="match status" value="1"/>
</dbReference>
<dbReference type="EMBL" id="CAICTM010000004">
    <property type="protein sequence ID" value="CAB9496377.1"/>
    <property type="molecule type" value="Genomic_DNA"/>
</dbReference>
<evidence type="ECO:0000256" key="2">
    <source>
        <dbReference type="SAM" id="MobiDB-lite"/>
    </source>
</evidence>
<feature type="region of interest" description="Disordered" evidence="2">
    <location>
        <begin position="420"/>
        <end position="447"/>
    </location>
</feature>
<evidence type="ECO:0000259" key="3">
    <source>
        <dbReference type="PROSITE" id="PS51048"/>
    </source>
</evidence>
<dbReference type="InterPro" id="IPR007699">
    <property type="entry name" value="SGS_dom"/>
</dbReference>
<dbReference type="AlphaFoldDB" id="A0A9N8H1J1"/>
<keyword evidence="6" id="KW-1185">Reference proteome</keyword>
<feature type="domain" description="SGS" evidence="3">
    <location>
        <begin position="344"/>
        <end position="439"/>
    </location>
</feature>
<feature type="compositionally biased region" description="Low complexity" evidence="2">
    <location>
        <begin position="202"/>
        <end position="212"/>
    </location>
</feature>
<dbReference type="OrthoDB" id="1898560at2759"/>
<protein>
    <submittedName>
        <fullName evidence="5">Protein SGT1 homolog</fullName>
    </submittedName>
</protein>
<dbReference type="CDD" id="cd06463">
    <property type="entry name" value="p23_like"/>
    <property type="match status" value="1"/>
</dbReference>
<feature type="domain" description="CS" evidence="4">
    <location>
        <begin position="214"/>
        <end position="304"/>
    </location>
</feature>